<dbReference type="Pfam" id="PF04072">
    <property type="entry name" value="LCM"/>
    <property type="match status" value="1"/>
</dbReference>
<sequence>MEPIRGDQLDDVAETTLWTLRNRAVEAMRPDSPYDDPLAVELYRAVDTDYDRFGKPSQTHPLRAQLMDREISRYLAVRPNATVVALAEGLQTSYWRLGRPANRWISVDLPEVIALRERLLPPEDTVEHRPGSALNSDWAAGIDAGDGVVVTAEGLLMYFTPTEARELIAFLAQRLPGGVLIFDSIPHWFSRKTLSGLNLTPRYQAPPMPFALSVSEAAELIEVPGVTAVTDLDLPPGRGVWASSLLKKFSSLPKIRDVRPSVTRLTF</sequence>
<dbReference type="OrthoDB" id="9800233at2"/>
<gene>
    <name evidence="3" type="ORF">C6V83_05350</name>
</gene>
<dbReference type="SUPFAM" id="SSF53335">
    <property type="entry name" value="S-adenosyl-L-methionine-dependent methyltransferases"/>
    <property type="match status" value="1"/>
</dbReference>
<dbReference type="PANTHER" id="PTHR43619:SF2">
    <property type="entry name" value="S-ADENOSYL-L-METHIONINE-DEPENDENT METHYLTRANSFERASES SUPERFAMILY PROTEIN"/>
    <property type="match status" value="1"/>
</dbReference>
<dbReference type="RefSeq" id="WP_105941522.1">
    <property type="nucleotide sequence ID" value="NZ_CP027433.1"/>
</dbReference>
<dbReference type="InterPro" id="IPR007213">
    <property type="entry name" value="Ppm1/Ppm2/Tcmp"/>
</dbReference>
<dbReference type="InterPro" id="IPR029063">
    <property type="entry name" value="SAM-dependent_MTases_sf"/>
</dbReference>
<dbReference type="Proteomes" id="UP000239814">
    <property type="component" value="Chromosome"/>
</dbReference>
<dbReference type="PIRSF" id="PIRSF028177">
    <property type="entry name" value="Polyketide_synth_Omtfrase_TcmP"/>
    <property type="match status" value="1"/>
</dbReference>
<keyword evidence="2 3" id="KW-0808">Transferase</keyword>
<protein>
    <submittedName>
        <fullName evidence="3">Class I SAM-dependent methyltransferase</fullName>
    </submittedName>
</protein>
<evidence type="ECO:0000313" key="4">
    <source>
        <dbReference type="Proteomes" id="UP000239814"/>
    </source>
</evidence>
<organism evidence="3 4">
    <name type="scientific">Gordonia iterans</name>
    <dbReference type="NCBI Taxonomy" id="1004901"/>
    <lineage>
        <taxon>Bacteria</taxon>
        <taxon>Bacillati</taxon>
        <taxon>Actinomycetota</taxon>
        <taxon>Actinomycetes</taxon>
        <taxon>Mycobacteriales</taxon>
        <taxon>Gordoniaceae</taxon>
        <taxon>Gordonia</taxon>
    </lineage>
</organism>
<dbReference type="AlphaFoldDB" id="A0A2S0KDS9"/>
<evidence type="ECO:0000256" key="2">
    <source>
        <dbReference type="ARBA" id="ARBA00022679"/>
    </source>
</evidence>
<accession>A0A2S0KDS9</accession>
<dbReference type="KEGG" id="git:C6V83_05350"/>
<evidence type="ECO:0000313" key="3">
    <source>
        <dbReference type="EMBL" id="AVL99790.1"/>
    </source>
</evidence>
<name>A0A2S0KDS9_9ACTN</name>
<dbReference type="GO" id="GO:0032259">
    <property type="term" value="P:methylation"/>
    <property type="evidence" value="ECO:0007669"/>
    <property type="project" value="UniProtKB-KW"/>
</dbReference>
<reference evidence="3 4" key="1">
    <citation type="submission" date="2018-03" db="EMBL/GenBank/DDBJ databases">
        <title>Characteristics and genome of n-alkane degrading marine bacteria Gordonia iterans isolated from crude oil contaminated in Tae-an, South Korea.</title>
        <authorList>
            <person name="Lee S.-S."/>
            <person name="Kim H."/>
        </authorList>
    </citation>
    <scope>NUCLEOTIDE SEQUENCE [LARGE SCALE GENOMIC DNA]</scope>
    <source>
        <strain evidence="3 4">Co17</strain>
    </source>
</reference>
<dbReference type="EMBL" id="CP027433">
    <property type="protein sequence ID" value="AVL99790.1"/>
    <property type="molecule type" value="Genomic_DNA"/>
</dbReference>
<proteinExistence type="predicted"/>
<dbReference type="GO" id="GO:0008168">
    <property type="term" value="F:methyltransferase activity"/>
    <property type="evidence" value="ECO:0007669"/>
    <property type="project" value="UniProtKB-KW"/>
</dbReference>
<keyword evidence="4" id="KW-1185">Reference proteome</keyword>
<dbReference type="Gene3D" id="3.40.50.150">
    <property type="entry name" value="Vaccinia Virus protein VP39"/>
    <property type="match status" value="1"/>
</dbReference>
<keyword evidence="1 3" id="KW-0489">Methyltransferase</keyword>
<dbReference type="PANTHER" id="PTHR43619">
    <property type="entry name" value="S-ADENOSYL-L-METHIONINE-DEPENDENT METHYLTRANSFERASE YKTD-RELATED"/>
    <property type="match status" value="1"/>
</dbReference>
<evidence type="ECO:0000256" key="1">
    <source>
        <dbReference type="ARBA" id="ARBA00022603"/>
    </source>
</evidence>
<dbReference type="InterPro" id="IPR016874">
    <property type="entry name" value="TcmP-like"/>
</dbReference>